<feature type="domain" description="Mechanosensitive ion channel transmembrane helices 2/3" evidence="10">
    <location>
        <begin position="72"/>
        <end position="112"/>
    </location>
</feature>
<reference evidence="11 12" key="1">
    <citation type="submission" date="2023-09" db="EMBL/GenBank/DDBJ databases">
        <authorList>
            <person name="Rey-Velasco X."/>
        </authorList>
    </citation>
    <scope>NUCLEOTIDE SEQUENCE [LARGE SCALE GENOMIC DNA]</scope>
    <source>
        <strain evidence="11 12">F158</strain>
    </source>
</reference>
<evidence type="ECO:0000313" key="12">
    <source>
        <dbReference type="Proteomes" id="UP001265259"/>
    </source>
</evidence>
<feature type="transmembrane region" description="Helical" evidence="7">
    <location>
        <begin position="98"/>
        <end position="127"/>
    </location>
</feature>
<proteinExistence type="inferred from homology"/>
<protein>
    <recommendedName>
        <fullName evidence="7">Small-conductance mechanosensitive channel</fullName>
    </recommendedName>
</protein>
<dbReference type="SUPFAM" id="SSF82689">
    <property type="entry name" value="Mechanosensitive channel protein MscS (YggB), C-terminal domain"/>
    <property type="match status" value="1"/>
</dbReference>
<dbReference type="InterPro" id="IPR008910">
    <property type="entry name" value="MSC_TM_helix"/>
</dbReference>
<keyword evidence="7" id="KW-0997">Cell inner membrane</keyword>
<name>A0ABU3DES5_9RHOB</name>
<evidence type="ECO:0000256" key="1">
    <source>
        <dbReference type="ARBA" id="ARBA00004651"/>
    </source>
</evidence>
<keyword evidence="7" id="KW-0406">Ion transport</keyword>
<gene>
    <name evidence="11" type="ORF">RM543_05160</name>
</gene>
<dbReference type="InterPro" id="IPR006685">
    <property type="entry name" value="MscS_channel_2nd"/>
</dbReference>
<comment type="caution">
    <text evidence="7">Lacks conserved residue(s) required for the propagation of feature annotation.</text>
</comment>
<dbReference type="SUPFAM" id="SSF50182">
    <property type="entry name" value="Sm-like ribonucleoproteins"/>
    <property type="match status" value="1"/>
</dbReference>
<dbReference type="InterPro" id="IPR049278">
    <property type="entry name" value="MS_channel_C"/>
</dbReference>
<dbReference type="Pfam" id="PF21082">
    <property type="entry name" value="MS_channel_3rd"/>
    <property type="match status" value="1"/>
</dbReference>
<keyword evidence="6 7" id="KW-0472">Membrane</keyword>
<dbReference type="Gene3D" id="1.10.287.1260">
    <property type="match status" value="1"/>
</dbReference>
<comment type="caution">
    <text evidence="11">The sequence shown here is derived from an EMBL/GenBank/DDBJ whole genome shotgun (WGS) entry which is preliminary data.</text>
</comment>
<dbReference type="Pfam" id="PF21088">
    <property type="entry name" value="MS_channel_1st"/>
    <property type="match status" value="1"/>
</dbReference>
<keyword evidence="7" id="KW-0813">Transport</keyword>
<feature type="domain" description="Mechanosensitive ion channel MscS C-terminal" evidence="9">
    <location>
        <begin position="186"/>
        <end position="268"/>
    </location>
</feature>
<keyword evidence="7" id="KW-0407">Ion channel</keyword>
<feature type="domain" description="Mechanosensitive ion channel MscS" evidence="8">
    <location>
        <begin position="114"/>
        <end position="179"/>
    </location>
</feature>
<evidence type="ECO:0000313" key="11">
    <source>
        <dbReference type="EMBL" id="MDT0682064.1"/>
    </source>
</evidence>
<dbReference type="InterPro" id="IPR011066">
    <property type="entry name" value="MscS_channel_C_sf"/>
</dbReference>
<keyword evidence="5 7" id="KW-1133">Transmembrane helix</keyword>
<dbReference type="PANTHER" id="PTHR30221">
    <property type="entry name" value="SMALL-CONDUCTANCE MECHANOSENSITIVE CHANNEL"/>
    <property type="match status" value="1"/>
</dbReference>
<dbReference type="InterPro" id="IPR011014">
    <property type="entry name" value="MscS_channel_TM-2"/>
</dbReference>
<dbReference type="InterPro" id="IPR023408">
    <property type="entry name" value="MscS_beta-dom_sf"/>
</dbReference>
<evidence type="ECO:0000256" key="3">
    <source>
        <dbReference type="ARBA" id="ARBA00022475"/>
    </source>
</evidence>
<evidence type="ECO:0000259" key="10">
    <source>
        <dbReference type="Pfam" id="PF21088"/>
    </source>
</evidence>
<evidence type="ECO:0000256" key="4">
    <source>
        <dbReference type="ARBA" id="ARBA00022692"/>
    </source>
</evidence>
<evidence type="ECO:0000256" key="7">
    <source>
        <dbReference type="RuleBase" id="RU369025"/>
    </source>
</evidence>
<comment type="similarity">
    <text evidence="2 7">Belongs to the MscS (TC 1.A.23) family.</text>
</comment>
<organism evidence="11 12">
    <name type="scientific">Tropicimonas omnivorans</name>
    <dbReference type="NCBI Taxonomy" id="3075590"/>
    <lineage>
        <taxon>Bacteria</taxon>
        <taxon>Pseudomonadati</taxon>
        <taxon>Pseudomonadota</taxon>
        <taxon>Alphaproteobacteria</taxon>
        <taxon>Rhodobacterales</taxon>
        <taxon>Roseobacteraceae</taxon>
        <taxon>Tropicimonas</taxon>
    </lineage>
</organism>
<evidence type="ECO:0000256" key="2">
    <source>
        <dbReference type="ARBA" id="ARBA00008017"/>
    </source>
</evidence>
<comment type="function">
    <text evidence="7">Mechanosensitive channel that participates in the regulation of osmotic pressure changes within the cell, opening in response to stretch forces in the membrane lipid bilayer, without the need for other proteins. Contributes to normal resistance to hypoosmotic shock. Forms an ion channel of 1.0 nanosiemens conductance with a slight preference for anions.</text>
</comment>
<dbReference type="Gene3D" id="2.30.30.60">
    <property type="match status" value="1"/>
</dbReference>
<dbReference type="Gene3D" id="3.30.70.100">
    <property type="match status" value="1"/>
</dbReference>
<sequence length="297" mass="31803">MDNFLSAEIANGVSVGEILSVQFLASILGSLLSAVLVLVIGWALAAWLGRRVRNLGHKERFDETLFNFLGAIVRYTILVFTFVFVLNRFGLQTTSVVAALGAAGLAIGLALQGTLSNVAAGVMLIFFRPIKTGDFVVVNGQMGTVKDISLNYTELASIANVQIIIPNSEVWGNTITNYSAYDVRRVEWTFGVGYGANLGTAEKVILDTIMADPRAHAEPEPFIKVTNLNDSSVDFLVRIWCANADAFAFQGDMTRAVKEALDAAGVEIPFPTRTLVHENSAVKDGLRVAGSGGDTAA</sequence>
<feature type="transmembrane region" description="Helical" evidence="7">
    <location>
        <begin position="65"/>
        <end position="86"/>
    </location>
</feature>
<keyword evidence="12" id="KW-1185">Reference proteome</keyword>
<keyword evidence="3" id="KW-1003">Cell membrane</keyword>
<dbReference type="InterPro" id="IPR045275">
    <property type="entry name" value="MscS_archaea/bacteria_type"/>
</dbReference>
<dbReference type="PANTHER" id="PTHR30221:SF1">
    <property type="entry name" value="SMALL-CONDUCTANCE MECHANOSENSITIVE CHANNEL"/>
    <property type="match status" value="1"/>
</dbReference>
<evidence type="ECO:0000256" key="6">
    <source>
        <dbReference type="ARBA" id="ARBA00023136"/>
    </source>
</evidence>
<comment type="subunit">
    <text evidence="7">Homoheptamer.</text>
</comment>
<dbReference type="Proteomes" id="UP001265259">
    <property type="component" value="Unassembled WGS sequence"/>
</dbReference>
<dbReference type="Pfam" id="PF05552">
    <property type="entry name" value="MS_channel_1st_1"/>
    <property type="match status" value="1"/>
</dbReference>
<feature type="transmembrane region" description="Helical" evidence="7">
    <location>
        <begin position="20"/>
        <end position="44"/>
    </location>
</feature>
<keyword evidence="4 7" id="KW-0812">Transmembrane</keyword>
<dbReference type="SUPFAM" id="SSF82861">
    <property type="entry name" value="Mechanosensitive channel protein MscS (YggB), transmembrane region"/>
    <property type="match status" value="1"/>
</dbReference>
<evidence type="ECO:0000259" key="9">
    <source>
        <dbReference type="Pfam" id="PF21082"/>
    </source>
</evidence>
<evidence type="ECO:0000256" key="5">
    <source>
        <dbReference type="ARBA" id="ARBA00022989"/>
    </source>
</evidence>
<dbReference type="EMBL" id="JAVRHL010000001">
    <property type="protein sequence ID" value="MDT0682064.1"/>
    <property type="molecule type" value="Genomic_DNA"/>
</dbReference>
<evidence type="ECO:0000259" key="8">
    <source>
        <dbReference type="Pfam" id="PF00924"/>
    </source>
</evidence>
<comment type="subcellular location">
    <subcellularLocation>
        <location evidence="7">Cell inner membrane</location>
        <topology evidence="7">Multi-pass membrane protein</topology>
    </subcellularLocation>
    <subcellularLocation>
        <location evidence="1">Cell membrane</location>
        <topology evidence="1">Multi-pass membrane protein</topology>
    </subcellularLocation>
</comment>
<dbReference type="InterPro" id="IPR010920">
    <property type="entry name" value="LSM_dom_sf"/>
</dbReference>
<dbReference type="InterPro" id="IPR049142">
    <property type="entry name" value="MS_channel_1st"/>
</dbReference>
<accession>A0ABU3DES5</accession>
<dbReference type="RefSeq" id="WP_311689810.1">
    <property type="nucleotide sequence ID" value="NZ_JAVRHL010000001.1"/>
</dbReference>
<dbReference type="Pfam" id="PF00924">
    <property type="entry name" value="MS_channel_2nd"/>
    <property type="match status" value="1"/>
</dbReference>